<evidence type="ECO:0000256" key="1">
    <source>
        <dbReference type="SAM" id="MobiDB-lite"/>
    </source>
</evidence>
<proteinExistence type="predicted"/>
<name>A0A8B9HX43_ASTMX</name>
<feature type="domain" description="Zinc-ribbon" evidence="2">
    <location>
        <begin position="5"/>
        <end position="27"/>
    </location>
</feature>
<protein>
    <recommendedName>
        <fullName evidence="2">Zinc-ribbon domain-containing protein</fullName>
    </recommendedName>
</protein>
<dbReference type="AlphaFoldDB" id="A0A8B9HX43"/>
<organism evidence="3 4">
    <name type="scientific">Astyanax mexicanus</name>
    <name type="common">Blind cave fish</name>
    <name type="synonym">Astyanax fasciatus mexicanus</name>
    <dbReference type="NCBI Taxonomy" id="7994"/>
    <lineage>
        <taxon>Eukaryota</taxon>
        <taxon>Metazoa</taxon>
        <taxon>Chordata</taxon>
        <taxon>Craniata</taxon>
        <taxon>Vertebrata</taxon>
        <taxon>Euteleostomi</taxon>
        <taxon>Actinopterygii</taxon>
        <taxon>Neopterygii</taxon>
        <taxon>Teleostei</taxon>
        <taxon>Ostariophysi</taxon>
        <taxon>Characiformes</taxon>
        <taxon>Characoidei</taxon>
        <taxon>Acestrorhamphidae</taxon>
        <taxon>Acestrorhamphinae</taxon>
        <taxon>Astyanax</taxon>
    </lineage>
</organism>
<dbReference type="Pfam" id="PF13240">
    <property type="entry name" value="Zn_Ribbon_1"/>
    <property type="match status" value="1"/>
</dbReference>
<dbReference type="Ensembl" id="ENSAMXT00005021632.1">
    <property type="protein sequence ID" value="ENSAMXP00005019564.1"/>
    <property type="gene ID" value="ENSAMXG00005010155.1"/>
</dbReference>
<feature type="compositionally biased region" description="Polar residues" evidence="1">
    <location>
        <begin position="42"/>
        <end position="52"/>
    </location>
</feature>
<dbReference type="Proteomes" id="UP000694621">
    <property type="component" value="Unplaced"/>
</dbReference>
<evidence type="ECO:0000313" key="3">
    <source>
        <dbReference type="Ensembl" id="ENSAMXP00005019564.1"/>
    </source>
</evidence>
<reference evidence="3" key="1">
    <citation type="submission" date="2025-08" db="UniProtKB">
        <authorList>
            <consortium name="Ensembl"/>
        </authorList>
    </citation>
    <scope>IDENTIFICATION</scope>
</reference>
<sequence>MALHYCPQCGAKLQPGFRFCPTCGEKLPQLPEPEPEPAHSIRTLSLNPTTDSPAPHTAGKHTRTHYTLYTHY</sequence>
<evidence type="ECO:0000259" key="2">
    <source>
        <dbReference type="Pfam" id="PF13240"/>
    </source>
</evidence>
<accession>A0A8B9HX43</accession>
<evidence type="ECO:0000313" key="4">
    <source>
        <dbReference type="Proteomes" id="UP000694621"/>
    </source>
</evidence>
<dbReference type="InterPro" id="IPR026870">
    <property type="entry name" value="Zinc_ribbon_dom"/>
</dbReference>
<feature type="region of interest" description="Disordered" evidence="1">
    <location>
        <begin position="30"/>
        <end position="63"/>
    </location>
</feature>